<dbReference type="RefSeq" id="WP_089054055.1">
    <property type="nucleotide sequence ID" value="NZ_MUHA01000011.1"/>
</dbReference>
<evidence type="ECO:0000313" key="1">
    <source>
        <dbReference type="EMBL" id="OXB00173.1"/>
    </source>
</evidence>
<comment type="caution">
    <text evidence="1">The sequence shown here is derived from an EMBL/GenBank/DDBJ whole genome shotgun (WGS) entry which is preliminary data.</text>
</comment>
<reference evidence="1 2" key="1">
    <citation type="submission" date="2016-11" db="EMBL/GenBank/DDBJ databases">
        <title>Whole genomes of Flavobacteriaceae.</title>
        <authorList>
            <person name="Stine C."/>
            <person name="Li C."/>
            <person name="Tadesse D."/>
        </authorList>
    </citation>
    <scope>NUCLEOTIDE SEQUENCE [LARGE SCALE GENOMIC DNA]</scope>
    <source>
        <strain evidence="1 2">CCUG 59446</strain>
    </source>
</reference>
<dbReference type="AlphaFoldDB" id="A0A226I1G2"/>
<keyword evidence="2" id="KW-1185">Reference proteome</keyword>
<name>A0A226I1G2_9FLAO</name>
<dbReference type="EMBL" id="MUHA01000011">
    <property type="protein sequence ID" value="OXB00173.1"/>
    <property type="molecule type" value="Genomic_DNA"/>
</dbReference>
<dbReference type="Proteomes" id="UP000198336">
    <property type="component" value="Unassembled WGS sequence"/>
</dbReference>
<proteinExistence type="predicted"/>
<organism evidence="1 2">
    <name type="scientific">Flavobacterium oncorhynchi</name>
    <dbReference type="NCBI Taxonomy" id="728056"/>
    <lineage>
        <taxon>Bacteria</taxon>
        <taxon>Pseudomonadati</taxon>
        <taxon>Bacteroidota</taxon>
        <taxon>Flavobacteriia</taxon>
        <taxon>Flavobacteriales</taxon>
        <taxon>Flavobacteriaceae</taxon>
        <taxon>Flavobacterium</taxon>
    </lineage>
</organism>
<sequence>MPLTPKITELLSKKYNPNVTIFGNYDSSKSASILDHDNGTTFIISENTLFSFKDQHRNHWMTLVQSFPSNGEQYTPKLGELYVANDGIKYNFTTKEEILEMAVKYFEKHKHNIE</sequence>
<evidence type="ECO:0000313" key="2">
    <source>
        <dbReference type="Proteomes" id="UP000198336"/>
    </source>
</evidence>
<accession>A0A226I1G2</accession>
<gene>
    <name evidence="1" type="ORF">B0A75_09525</name>
</gene>
<protein>
    <submittedName>
        <fullName evidence="1">Uncharacterized protein</fullName>
    </submittedName>
</protein>